<keyword evidence="2" id="KW-1185">Reference proteome</keyword>
<accession>A0A139HW61</accession>
<name>A0A139HW61_9PEZI</name>
<evidence type="ECO:0000313" key="2">
    <source>
        <dbReference type="Proteomes" id="UP000070133"/>
    </source>
</evidence>
<organism evidence="1 2">
    <name type="scientific">Pseudocercospora eumusae</name>
    <dbReference type="NCBI Taxonomy" id="321146"/>
    <lineage>
        <taxon>Eukaryota</taxon>
        <taxon>Fungi</taxon>
        <taxon>Dikarya</taxon>
        <taxon>Ascomycota</taxon>
        <taxon>Pezizomycotina</taxon>
        <taxon>Dothideomycetes</taxon>
        <taxon>Dothideomycetidae</taxon>
        <taxon>Mycosphaerellales</taxon>
        <taxon>Mycosphaerellaceae</taxon>
        <taxon>Pseudocercospora</taxon>
    </lineage>
</organism>
<gene>
    <name evidence="1" type="ORF">AC578_8544</name>
</gene>
<proteinExistence type="predicted"/>
<comment type="caution">
    <text evidence="1">The sequence shown here is derived from an EMBL/GenBank/DDBJ whole genome shotgun (WGS) entry which is preliminary data.</text>
</comment>
<dbReference type="EMBL" id="LFZN01000005">
    <property type="protein sequence ID" value="KXT06676.1"/>
    <property type="molecule type" value="Genomic_DNA"/>
</dbReference>
<dbReference type="OrthoDB" id="3647532at2759"/>
<dbReference type="AlphaFoldDB" id="A0A139HW61"/>
<dbReference type="Proteomes" id="UP000070133">
    <property type="component" value="Unassembled WGS sequence"/>
</dbReference>
<sequence length="453" mass="50526">MDGHTGYSHVPSTLTDPDPYNVKGLWRIEQIESPDDPTAANGLFRMADDLPLYHPAFRSDIEQFEHFFEQCDGIVDPEWDPYQATSQDRRQRDQEMTLKTNGSLPNSLAPHVSIDRHDSVVTRDGQYEKRAAAPSDDWTTAQTFTGAQSMPCEDLISEIQQHLFGRHIDESNDQHISGAEWQFYEAGVEELRSSQMPEAVVEPSYIDASQPDYGSVSPPYTHWHDQVVGSDLPQAPMTGDFPEPFDAGYEYTISNPHGNHTYHPSAPLQLHGSQAAFQEGSGKYAYPNPYKGEYGPAPSAAQDQTQAIVPRNLLSEEQKVHLVELVQSNQVAYGAQVNAMILNHEIDYYPPIPLVAFPKQQERPSIDHGLLSTDEILSGAVHPEQMFGGLLLRLCKSYSNKDLGAKINALYGKNLQPSTYAHRISDAVNAFARREGTSAEPFRALLKVEPVSY</sequence>
<protein>
    <submittedName>
        <fullName evidence="1">Uncharacterized protein</fullName>
    </submittedName>
</protein>
<reference evidence="1 2" key="1">
    <citation type="submission" date="2015-07" db="EMBL/GenBank/DDBJ databases">
        <title>Comparative genomics of the Sigatoka disease complex on banana suggests a link between parallel evolutionary changes in Pseudocercospora fijiensis and Pseudocercospora eumusae and increased virulence on the banana host.</title>
        <authorList>
            <person name="Chang T.-C."/>
            <person name="Salvucci A."/>
            <person name="Crous P.W."/>
            <person name="Stergiopoulos I."/>
        </authorList>
    </citation>
    <scope>NUCLEOTIDE SEQUENCE [LARGE SCALE GENOMIC DNA]</scope>
    <source>
        <strain evidence="1 2">CBS 114824</strain>
    </source>
</reference>
<evidence type="ECO:0000313" key="1">
    <source>
        <dbReference type="EMBL" id="KXT06676.1"/>
    </source>
</evidence>